<gene>
    <name evidence="1" type="ORF">AK812_SmicGene31881</name>
</gene>
<dbReference type="Proteomes" id="UP000186817">
    <property type="component" value="Unassembled WGS sequence"/>
</dbReference>
<reference evidence="1 2" key="1">
    <citation type="submission" date="2016-02" db="EMBL/GenBank/DDBJ databases">
        <title>Genome analysis of coral dinoflagellate symbionts highlights evolutionary adaptations to a symbiotic lifestyle.</title>
        <authorList>
            <person name="Aranda M."/>
            <person name="Li Y."/>
            <person name="Liew Y.J."/>
            <person name="Baumgarten S."/>
            <person name="Simakov O."/>
            <person name="Wilson M."/>
            <person name="Piel J."/>
            <person name="Ashoor H."/>
            <person name="Bougouffa S."/>
            <person name="Bajic V.B."/>
            <person name="Ryu T."/>
            <person name="Ravasi T."/>
            <person name="Bayer T."/>
            <person name="Micklem G."/>
            <person name="Kim H."/>
            <person name="Bhak J."/>
            <person name="Lajeunesse T.C."/>
            <person name="Voolstra C.R."/>
        </authorList>
    </citation>
    <scope>NUCLEOTIDE SEQUENCE [LARGE SCALE GENOMIC DNA]</scope>
    <source>
        <strain evidence="1 2">CCMP2467</strain>
    </source>
</reference>
<dbReference type="PROSITE" id="PS50096">
    <property type="entry name" value="IQ"/>
    <property type="match status" value="1"/>
</dbReference>
<accession>A0A1Q9CVK0</accession>
<dbReference type="EMBL" id="LSRX01000890">
    <property type="protein sequence ID" value="OLP86954.1"/>
    <property type="molecule type" value="Genomic_DNA"/>
</dbReference>
<protein>
    <recommendedName>
        <fullName evidence="3">PDZ domain-containing protein</fullName>
    </recommendedName>
</protein>
<name>A0A1Q9CVK0_SYMMI</name>
<evidence type="ECO:0000313" key="1">
    <source>
        <dbReference type="EMBL" id="OLP86954.1"/>
    </source>
</evidence>
<proteinExistence type="predicted"/>
<sequence length="352" mass="39190">MFAEWWLSSRLRLQMVQDSHGRARRGGEGCSSYAGCCCSENSGCRPKAAGAEEAQSCKGPLQGRASRTYLALAVKRSSLAAYFGLRPGDLLEEVAGGDASELDPRALRSALAAERVELAFARRSLEDAEEVASIRIQATWSGEVSAAIGPSREKRKEKATAAQVIPGTRLQANWPSEVQQLRFYEFPPHHHLLSRVFMIYKVMSPQPICFGDLLLRVEDREASDLDSSTLSHMRFCFDSILHFLPLAPDREEIAAIRLPGSEADREEIAAIRIQSAFRARRGRKDRSWVRWLLEGLRPLYVLPGLAHLQQRLQGKPMAPSDRAAGLRNRLPRLKYLLCHGVCANQLPSTMTP</sequence>
<comment type="caution">
    <text evidence="1">The sequence shown here is derived from an EMBL/GenBank/DDBJ whole genome shotgun (WGS) entry which is preliminary data.</text>
</comment>
<evidence type="ECO:0000313" key="2">
    <source>
        <dbReference type="Proteomes" id="UP000186817"/>
    </source>
</evidence>
<dbReference type="AlphaFoldDB" id="A0A1Q9CVK0"/>
<evidence type="ECO:0008006" key="3">
    <source>
        <dbReference type="Google" id="ProtNLM"/>
    </source>
</evidence>
<organism evidence="1 2">
    <name type="scientific">Symbiodinium microadriaticum</name>
    <name type="common">Dinoflagellate</name>
    <name type="synonym">Zooxanthella microadriatica</name>
    <dbReference type="NCBI Taxonomy" id="2951"/>
    <lineage>
        <taxon>Eukaryota</taxon>
        <taxon>Sar</taxon>
        <taxon>Alveolata</taxon>
        <taxon>Dinophyceae</taxon>
        <taxon>Suessiales</taxon>
        <taxon>Symbiodiniaceae</taxon>
        <taxon>Symbiodinium</taxon>
    </lineage>
</organism>
<dbReference type="OrthoDB" id="10656185at2759"/>
<keyword evidence="2" id="KW-1185">Reference proteome</keyword>